<reference evidence="3" key="1">
    <citation type="journal article" date="2010" name="Nat. Biotechnol.">
        <title>Draft genome sequence of the oilseed species Ricinus communis.</title>
        <authorList>
            <person name="Chan A.P."/>
            <person name="Crabtree J."/>
            <person name="Zhao Q."/>
            <person name="Lorenzi H."/>
            <person name="Orvis J."/>
            <person name="Puiu D."/>
            <person name="Melake-Berhan A."/>
            <person name="Jones K.M."/>
            <person name="Redman J."/>
            <person name="Chen G."/>
            <person name="Cahoon E.B."/>
            <person name="Gedil M."/>
            <person name="Stanke M."/>
            <person name="Haas B.J."/>
            <person name="Wortman J.R."/>
            <person name="Fraser-Liggett C.M."/>
            <person name="Ravel J."/>
            <person name="Rabinowicz P.D."/>
        </authorList>
    </citation>
    <scope>NUCLEOTIDE SEQUENCE [LARGE SCALE GENOMIC DNA]</scope>
    <source>
        <strain evidence="3">cv. Hale</strain>
    </source>
</reference>
<dbReference type="AlphaFoldDB" id="B9THI4"/>
<evidence type="ECO:0000256" key="1">
    <source>
        <dbReference type="SAM" id="MobiDB-lite"/>
    </source>
</evidence>
<organism evidence="2 3">
    <name type="scientific">Ricinus communis</name>
    <name type="common">Castor bean</name>
    <dbReference type="NCBI Taxonomy" id="3988"/>
    <lineage>
        <taxon>Eukaryota</taxon>
        <taxon>Viridiplantae</taxon>
        <taxon>Streptophyta</taxon>
        <taxon>Embryophyta</taxon>
        <taxon>Tracheophyta</taxon>
        <taxon>Spermatophyta</taxon>
        <taxon>Magnoliopsida</taxon>
        <taxon>eudicotyledons</taxon>
        <taxon>Gunneridae</taxon>
        <taxon>Pentapetalae</taxon>
        <taxon>rosids</taxon>
        <taxon>fabids</taxon>
        <taxon>Malpighiales</taxon>
        <taxon>Euphorbiaceae</taxon>
        <taxon>Acalyphoideae</taxon>
        <taxon>Acalypheae</taxon>
        <taxon>Ricinus</taxon>
    </lineage>
</organism>
<feature type="region of interest" description="Disordered" evidence="1">
    <location>
        <begin position="101"/>
        <end position="157"/>
    </location>
</feature>
<protein>
    <submittedName>
        <fullName evidence="2">Uncharacterized protein</fullName>
    </submittedName>
</protein>
<gene>
    <name evidence="2" type="ORF">RCOM_1849880</name>
</gene>
<accession>B9THI4</accession>
<evidence type="ECO:0000313" key="2">
    <source>
        <dbReference type="EMBL" id="EEF24680.1"/>
    </source>
</evidence>
<feature type="compositionally biased region" description="Basic and acidic residues" evidence="1">
    <location>
        <begin position="145"/>
        <end position="157"/>
    </location>
</feature>
<feature type="compositionally biased region" description="Basic and acidic residues" evidence="1">
    <location>
        <begin position="108"/>
        <end position="122"/>
    </location>
</feature>
<name>B9THI4_RICCO</name>
<dbReference type="EMBL" id="EQ981544">
    <property type="protein sequence ID" value="EEF24680.1"/>
    <property type="molecule type" value="Genomic_DNA"/>
</dbReference>
<sequence>MRHDDREQAPGAPVVSAHDQAEDGHRQQARRALIGVVQHPHQQHDTYRIRAAQPAQAALQKRQQKHFFVDPVDHRQRQQRAHRAMPFQQVPDRLRHVVRGKNTKRGVAGHDQHIQSRADQRAAPRRLRYQGPQRVAAHRQHAQRAGREDQLQPDHAP</sequence>
<evidence type="ECO:0000313" key="3">
    <source>
        <dbReference type="Proteomes" id="UP000008311"/>
    </source>
</evidence>
<dbReference type="Proteomes" id="UP000008311">
    <property type="component" value="Unassembled WGS sequence"/>
</dbReference>
<keyword evidence="3" id="KW-1185">Reference proteome</keyword>
<dbReference type="InParanoid" id="B9THI4"/>
<feature type="region of interest" description="Disordered" evidence="1">
    <location>
        <begin position="1"/>
        <end position="27"/>
    </location>
</feature>
<proteinExistence type="predicted"/>